<dbReference type="Pfam" id="PF14125">
    <property type="entry name" value="DUF4292"/>
    <property type="match status" value="1"/>
</dbReference>
<dbReference type="RefSeq" id="WP_004369372.1">
    <property type="nucleotide sequence ID" value="NZ_GL833119.1"/>
</dbReference>
<gene>
    <name evidence="1" type="ORF">HMPREF0663_10655</name>
</gene>
<sequence length="298" mass="33532">MRMKITKILFFSVIALLMVSCVSKRVLVDQTPKSSTQKSMPSAQSAAVQQLTFVQKVSDNQIYVKNIVGNMSFNLQAAGKDITVPGSVHMRKDEVIRLQLFIPLLGSEIGRLEFTPDYVLVIDRLHKEYIKADYNQLDFLRNNGLTFYSLQALFWNQLLLPGKQKVSESDLKSFSAQLASSGDNIPVTLQNGNMKYQWNADRNTGRINETTVTYTSAEHGNSTLNWAYSDFRSVGVKLFPAKQVFQFSTDATKTTQKARISISMSDVSTDAKWDAHSAVSYKYKRVEAKDVLGKILNM</sequence>
<dbReference type="HOGENOM" id="CLU_079899_1_0_10"/>
<proteinExistence type="predicted"/>
<accession>E7RNF5</accession>
<name>E7RNF5_9BACT</name>
<comment type="caution">
    <text evidence="1">The sequence shown here is derived from an EMBL/GenBank/DDBJ whole genome shotgun (WGS) entry which is preliminary data.</text>
</comment>
<dbReference type="EMBL" id="AEPE02000002">
    <property type="protein sequence ID" value="EFZ38286.1"/>
    <property type="molecule type" value="Genomic_DNA"/>
</dbReference>
<protein>
    <submittedName>
        <fullName evidence="1">Uncharacterized protein</fullName>
    </submittedName>
</protein>
<dbReference type="STRING" id="28134.SAMN05444288_0218"/>
<evidence type="ECO:0000313" key="2">
    <source>
        <dbReference type="Proteomes" id="UP000005580"/>
    </source>
</evidence>
<dbReference type="PROSITE" id="PS51257">
    <property type="entry name" value="PROKAR_LIPOPROTEIN"/>
    <property type="match status" value="1"/>
</dbReference>
<keyword evidence="2" id="KW-1185">Reference proteome</keyword>
<dbReference type="InterPro" id="IPR025634">
    <property type="entry name" value="DUF4292"/>
</dbReference>
<dbReference type="Proteomes" id="UP000005580">
    <property type="component" value="Unassembled WGS sequence"/>
</dbReference>
<evidence type="ECO:0000313" key="1">
    <source>
        <dbReference type="EMBL" id="EFZ38286.1"/>
    </source>
</evidence>
<dbReference type="eggNOG" id="ENOG5032R9M">
    <property type="taxonomic scope" value="Bacteria"/>
</dbReference>
<organism evidence="1 2">
    <name type="scientific">Hoylesella oralis ATCC 33269</name>
    <dbReference type="NCBI Taxonomy" id="873533"/>
    <lineage>
        <taxon>Bacteria</taxon>
        <taxon>Pseudomonadati</taxon>
        <taxon>Bacteroidota</taxon>
        <taxon>Bacteroidia</taxon>
        <taxon>Bacteroidales</taxon>
        <taxon>Prevotellaceae</taxon>
        <taxon>Hoylesella</taxon>
    </lineage>
</organism>
<reference evidence="1" key="1">
    <citation type="submission" date="2011-01" db="EMBL/GenBank/DDBJ databases">
        <authorList>
            <person name="Muzny D."/>
            <person name="Qin X."/>
            <person name="Buhay C."/>
            <person name="Dugan-Rocha S."/>
            <person name="Ding Y."/>
            <person name="Chen G."/>
            <person name="Hawes A."/>
            <person name="Holder M."/>
            <person name="Jhangiani S."/>
            <person name="Johnson A."/>
            <person name="Khan Z."/>
            <person name="Li Z."/>
            <person name="Liu W."/>
            <person name="Liu X."/>
            <person name="Perez L."/>
            <person name="Shen H."/>
            <person name="Wang Q."/>
            <person name="Watt J."/>
            <person name="Xi L."/>
            <person name="Xin Y."/>
            <person name="Zhou J."/>
            <person name="Deng J."/>
            <person name="Jiang H."/>
            <person name="Liu Y."/>
            <person name="Qu J."/>
            <person name="Song X.-Z."/>
            <person name="Zhang L."/>
            <person name="Villasana D."/>
            <person name="Johnson A."/>
            <person name="Liu J."/>
            <person name="Liyanage D."/>
            <person name="Lorensuhewa L."/>
            <person name="Robinson T."/>
            <person name="Song A."/>
            <person name="Song B.-B."/>
            <person name="Dinh H."/>
            <person name="Thornton R."/>
            <person name="Coyle M."/>
            <person name="Francisco L."/>
            <person name="Jackson L."/>
            <person name="Javaid M."/>
            <person name="Korchina V."/>
            <person name="Kovar C."/>
            <person name="Mata R."/>
            <person name="Mathew T."/>
            <person name="Ngo R."/>
            <person name="Nguyen L."/>
            <person name="Nguyen N."/>
            <person name="Okwuonu G."/>
            <person name="Ongeri F."/>
            <person name="Pham C."/>
            <person name="Simmons D."/>
            <person name="Wilczek-Boney K."/>
            <person name="Hale W."/>
            <person name="Jakkamsetti A."/>
            <person name="Pham P."/>
            <person name="Ruth R."/>
            <person name="San Lucas F."/>
            <person name="Warren J."/>
            <person name="Zhang J."/>
            <person name="Zhao Z."/>
            <person name="Zhou C."/>
            <person name="Zhu D."/>
            <person name="Lee S."/>
            <person name="Bess C."/>
            <person name="Blankenburg K."/>
            <person name="Forbes L."/>
            <person name="Fu Q."/>
            <person name="Gubbala S."/>
            <person name="Hirani K."/>
            <person name="Jayaseelan J.C."/>
            <person name="Lara F."/>
            <person name="Munidasa M."/>
            <person name="Palculict T."/>
            <person name="Patil S."/>
            <person name="Pu L.-L."/>
            <person name="Saada N."/>
            <person name="Tang L."/>
            <person name="Weissenberger G."/>
            <person name="Zhu Y."/>
            <person name="Hemphill L."/>
            <person name="Shang Y."/>
            <person name="Youmans B."/>
            <person name="Ayvaz T."/>
            <person name="Ross M."/>
            <person name="Santibanez J."/>
            <person name="Aqrawi P."/>
            <person name="Gross S."/>
            <person name="Joshi V."/>
            <person name="Fowler G."/>
            <person name="Nazareth L."/>
            <person name="Reid J."/>
            <person name="Worley K."/>
            <person name="Petrosino J."/>
            <person name="Highlander S."/>
            <person name="Gibbs R."/>
        </authorList>
    </citation>
    <scope>NUCLEOTIDE SEQUENCE [LARGE SCALE GENOMIC DNA]</scope>
    <source>
        <strain evidence="1">ATCC 33269</strain>
    </source>
</reference>
<dbReference type="AlphaFoldDB" id="E7RNF5"/>